<gene>
    <name evidence="2" type="ORF">JKA74_08290</name>
</gene>
<dbReference type="EMBL" id="JAEQBW010000003">
    <property type="protein sequence ID" value="MBK6265034.1"/>
    <property type="molecule type" value="Genomic_DNA"/>
</dbReference>
<evidence type="ECO:0000313" key="2">
    <source>
        <dbReference type="EMBL" id="MBK6265034.1"/>
    </source>
</evidence>
<keyword evidence="1" id="KW-1133">Transmembrane helix</keyword>
<keyword evidence="1" id="KW-0812">Transmembrane</keyword>
<keyword evidence="3" id="KW-1185">Reference proteome</keyword>
<dbReference type="Pfam" id="PF10825">
    <property type="entry name" value="DUF2752"/>
    <property type="match status" value="1"/>
</dbReference>
<proteinExistence type="predicted"/>
<protein>
    <submittedName>
        <fullName evidence="2">DUF2752 domain-containing protein</fullName>
    </submittedName>
</protein>
<dbReference type="RefSeq" id="WP_201430716.1">
    <property type="nucleotide sequence ID" value="NZ_JAEQBW010000003.1"/>
</dbReference>
<evidence type="ECO:0000313" key="3">
    <source>
        <dbReference type="Proteomes" id="UP000611723"/>
    </source>
</evidence>
<sequence length="137" mass="15685">MKKKSFYILISAMSLISYGWLFFNVQAFKKADIQTINVCFFKNVTSIPCPACGTTTSVVSLLEGEFEQAIMKNPLGIVAAILLLIVPIWLLKDLILQQSSLHTFYIQFENFLRQKYIATSLFAILLVNWVWNILKEL</sequence>
<organism evidence="2 3">
    <name type="scientific">Marivirga aurantiaca</name>
    <dbReference type="NCBI Taxonomy" id="2802615"/>
    <lineage>
        <taxon>Bacteria</taxon>
        <taxon>Pseudomonadati</taxon>
        <taxon>Bacteroidota</taxon>
        <taxon>Cytophagia</taxon>
        <taxon>Cytophagales</taxon>
        <taxon>Marivirgaceae</taxon>
        <taxon>Marivirga</taxon>
    </lineage>
</organism>
<dbReference type="Proteomes" id="UP000611723">
    <property type="component" value="Unassembled WGS sequence"/>
</dbReference>
<feature type="transmembrane region" description="Helical" evidence="1">
    <location>
        <begin position="75"/>
        <end position="96"/>
    </location>
</feature>
<keyword evidence="1" id="KW-0472">Membrane</keyword>
<comment type="caution">
    <text evidence="2">The sequence shown here is derived from an EMBL/GenBank/DDBJ whole genome shotgun (WGS) entry which is preliminary data.</text>
</comment>
<accession>A0A934WXM8</accession>
<feature type="transmembrane region" description="Helical" evidence="1">
    <location>
        <begin position="116"/>
        <end position="134"/>
    </location>
</feature>
<feature type="transmembrane region" description="Helical" evidence="1">
    <location>
        <begin position="6"/>
        <end position="23"/>
    </location>
</feature>
<evidence type="ECO:0000256" key="1">
    <source>
        <dbReference type="SAM" id="Phobius"/>
    </source>
</evidence>
<dbReference type="AlphaFoldDB" id="A0A934WXM8"/>
<name>A0A934WXM8_9BACT</name>
<reference evidence="2" key="1">
    <citation type="submission" date="2021-01" db="EMBL/GenBank/DDBJ databases">
        <title>Marivirga aurantiaca sp. nov., isolated from intertidal surface sediments.</title>
        <authorList>
            <person name="Zhang M."/>
        </authorList>
    </citation>
    <scope>NUCLEOTIDE SEQUENCE</scope>
    <source>
        <strain evidence="2">S37H4</strain>
    </source>
</reference>
<dbReference type="InterPro" id="IPR021215">
    <property type="entry name" value="DUF2752"/>
</dbReference>